<dbReference type="SUPFAM" id="SSF46955">
    <property type="entry name" value="Putative DNA-binding domain"/>
    <property type="match status" value="1"/>
</dbReference>
<dbReference type="InterPro" id="IPR047057">
    <property type="entry name" value="MerR_fam"/>
</dbReference>
<organism evidence="6 7">
    <name type="scientific">Vagococcus silagei</name>
    <dbReference type="NCBI Taxonomy" id="2508885"/>
    <lineage>
        <taxon>Bacteria</taxon>
        <taxon>Bacillati</taxon>
        <taxon>Bacillota</taxon>
        <taxon>Bacilli</taxon>
        <taxon>Lactobacillales</taxon>
        <taxon>Enterococcaceae</taxon>
        <taxon>Vagococcus</taxon>
    </lineage>
</organism>
<dbReference type="InterPro" id="IPR012925">
    <property type="entry name" value="TipAS_dom"/>
</dbReference>
<dbReference type="OrthoDB" id="9814833at2"/>
<dbReference type="PROSITE" id="PS50937">
    <property type="entry name" value="HTH_MERR_2"/>
    <property type="match status" value="1"/>
</dbReference>
<dbReference type="Pfam" id="PF07739">
    <property type="entry name" value="TipAS"/>
    <property type="match status" value="1"/>
</dbReference>
<evidence type="ECO:0000313" key="7">
    <source>
        <dbReference type="Proteomes" id="UP000310506"/>
    </source>
</evidence>
<sequence>MEMTIKEVALLANVSTRTLRYYDQIDLLKPSRVNDAGYRFYTELELDQLQQILTYRKLGLALADIQTILMSPKYDVSIVLKEQERQLLKQRAEIDRSLTMLRHTLKNYQGGITMSQEEKFKYLKETEINANEEKYGPEIRQKYSDEVIDQSNRKYQNLSEADYHEMQETEKQLDQLMITYLDEGDDRLRQQIYETHKKWLCYTWPSYSKNAHFGLAQMYLADDRFAKYYNNKHHKYVEELVNIISEFTC</sequence>
<dbReference type="InterPro" id="IPR036244">
    <property type="entry name" value="TipA-like_antibiotic-bd"/>
</dbReference>
<dbReference type="Gene3D" id="1.10.1660.10">
    <property type="match status" value="1"/>
</dbReference>
<dbReference type="AlphaFoldDB" id="A0A4S3B3Q8"/>
<dbReference type="CDD" id="cd01106">
    <property type="entry name" value="HTH_TipAL-Mta"/>
    <property type="match status" value="1"/>
</dbReference>
<dbReference type="PANTHER" id="PTHR30204">
    <property type="entry name" value="REDOX-CYCLING DRUG-SENSING TRANSCRIPTIONAL ACTIVATOR SOXR"/>
    <property type="match status" value="1"/>
</dbReference>
<proteinExistence type="predicted"/>
<evidence type="ECO:0000256" key="3">
    <source>
        <dbReference type="ARBA" id="ARBA00023159"/>
    </source>
</evidence>
<dbReference type="GO" id="GO:0003677">
    <property type="term" value="F:DNA binding"/>
    <property type="evidence" value="ECO:0007669"/>
    <property type="project" value="UniProtKB-KW"/>
</dbReference>
<dbReference type="Gene3D" id="1.10.490.50">
    <property type="entry name" value="Antibiotic binding domain of TipA-like multidrug resistance regulators"/>
    <property type="match status" value="1"/>
</dbReference>
<dbReference type="EMBL" id="SDGV01000016">
    <property type="protein sequence ID" value="THB61068.1"/>
    <property type="molecule type" value="Genomic_DNA"/>
</dbReference>
<evidence type="ECO:0000259" key="5">
    <source>
        <dbReference type="PROSITE" id="PS50937"/>
    </source>
</evidence>
<dbReference type="InterPro" id="IPR000551">
    <property type="entry name" value="MerR-type_HTH_dom"/>
</dbReference>
<protein>
    <submittedName>
        <fullName evidence="6">MerR family transcriptional regulator</fullName>
    </submittedName>
</protein>
<dbReference type="Proteomes" id="UP000310506">
    <property type="component" value="Unassembled WGS sequence"/>
</dbReference>
<keyword evidence="4" id="KW-0804">Transcription</keyword>
<evidence type="ECO:0000313" key="6">
    <source>
        <dbReference type="EMBL" id="THB61068.1"/>
    </source>
</evidence>
<name>A0A4S3B3Q8_9ENTE</name>
<evidence type="ECO:0000256" key="2">
    <source>
        <dbReference type="ARBA" id="ARBA00023125"/>
    </source>
</evidence>
<dbReference type="GO" id="GO:0003700">
    <property type="term" value="F:DNA-binding transcription factor activity"/>
    <property type="evidence" value="ECO:0007669"/>
    <property type="project" value="InterPro"/>
</dbReference>
<evidence type="ECO:0000256" key="4">
    <source>
        <dbReference type="ARBA" id="ARBA00023163"/>
    </source>
</evidence>
<keyword evidence="2" id="KW-0238">DNA-binding</keyword>
<keyword evidence="3" id="KW-0010">Activator</keyword>
<gene>
    <name evidence="6" type="ORF">ESZ54_06970</name>
</gene>
<comment type="caution">
    <text evidence="6">The sequence shown here is derived from an EMBL/GenBank/DDBJ whole genome shotgun (WGS) entry which is preliminary data.</text>
</comment>
<feature type="domain" description="HTH merR-type" evidence="5">
    <location>
        <begin position="1"/>
        <end position="71"/>
    </location>
</feature>
<evidence type="ECO:0000256" key="1">
    <source>
        <dbReference type="ARBA" id="ARBA00023015"/>
    </source>
</evidence>
<reference evidence="6 7" key="1">
    <citation type="submission" date="2019-01" db="EMBL/GenBank/DDBJ databases">
        <title>Vagococcus silagei sp. nov. isolated from brewer's grain.</title>
        <authorList>
            <person name="Guu J.-R."/>
        </authorList>
    </citation>
    <scope>NUCLEOTIDE SEQUENCE [LARGE SCALE GENOMIC DNA]</scope>
    <source>
        <strain evidence="6 7">2B-2</strain>
    </source>
</reference>
<dbReference type="SUPFAM" id="SSF89082">
    <property type="entry name" value="Antibiotic binding domain of TipA-like multidrug resistance regulators"/>
    <property type="match status" value="1"/>
</dbReference>
<accession>A0A4S3B3Q8</accession>
<dbReference type="SMART" id="SM00422">
    <property type="entry name" value="HTH_MERR"/>
    <property type="match status" value="1"/>
</dbReference>
<dbReference type="Pfam" id="PF13411">
    <property type="entry name" value="MerR_1"/>
    <property type="match status" value="1"/>
</dbReference>
<dbReference type="InterPro" id="IPR009061">
    <property type="entry name" value="DNA-bd_dom_put_sf"/>
</dbReference>
<keyword evidence="7" id="KW-1185">Reference proteome</keyword>
<keyword evidence="1" id="KW-0805">Transcription regulation</keyword>
<dbReference type="PANTHER" id="PTHR30204:SF90">
    <property type="entry name" value="HTH-TYPE TRANSCRIPTIONAL ACTIVATOR MTA"/>
    <property type="match status" value="1"/>
</dbReference>
<dbReference type="RefSeq" id="WP_136136949.1">
    <property type="nucleotide sequence ID" value="NZ_SDGV01000016.1"/>
</dbReference>